<dbReference type="InterPro" id="IPR050122">
    <property type="entry name" value="RTK"/>
</dbReference>
<dbReference type="GO" id="GO:0043121">
    <property type="term" value="F:neurotrophin binding"/>
    <property type="evidence" value="ECO:0007669"/>
    <property type="project" value="TreeGrafter"/>
</dbReference>
<keyword evidence="4" id="KW-0675">Receptor</keyword>
<accession>L5MDS8</accession>
<evidence type="ECO:0000256" key="2">
    <source>
        <dbReference type="ARBA" id="ARBA00022840"/>
    </source>
</evidence>
<dbReference type="AlphaFoldDB" id="L5MDS8"/>
<dbReference type="GO" id="GO:0010976">
    <property type="term" value="P:positive regulation of neuron projection development"/>
    <property type="evidence" value="ECO:0007669"/>
    <property type="project" value="TreeGrafter"/>
</dbReference>
<evidence type="ECO:0000313" key="5">
    <source>
        <dbReference type="Proteomes" id="UP000010556"/>
    </source>
</evidence>
<sequence>MLPIRWTASSPPRAMCGASACCSGRSSPTASSPWYQLSNNEAIECITQGQELEQPRACPPEVYAIMQGCWRREPQQHHSIKDVHARLQALVQAPPVYLDVLG</sequence>
<dbReference type="PANTHER" id="PTHR24416">
    <property type="entry name" value="TYROSINE-PROTEIN KINASE RECEPTOR"/>
    <property type="match status" value="1"/>
</dbReference>
<reference evidence="5" key="1">
    <citation type="journal article" date="2013" name="Science">
        <title>Comparative analysis of bat genomes provides insight into the evolution of flight and immunity.</title>
        <authorList>
            <person name="Zhang G."/>
            <person name="Cowled C."/>
            <person name="Shi Z."/>
            <person name="Huang Z."/>
            <person name="Bishop-Lilly K.A."/>
            <person name="Fang X."/>
            <person name="Wynne J.W."/>
            <person name="Xiong Z."/>
            <person name="Baker M.L."/>
            <person name="Zhao W."/>
            <person name="Tachedjian M."/>
            <person name="Zhu Y."/>
            <person name="Zhou P."/>
            <person name="Jiang X."/>
            <person name="Ng J."/>
            <person name="Yang L."/>
            <person name="Wu L."/>
            <person name="Xiao J."/>
            <person name="Feng Y."/>
            <person name="Chen Y."/>
            <person name="Sun X."/>
            <person name="Zhang Y."/>
            <person name="Marsh G.A."/>
            <person name="Crameri G."/>
            <person name="Broder C.C."/>
            <person name="Frey K.G."/>
            <person name="Wang L.F."/>
            <person name="Wang J."/>
        </authorList>
    </citation>
    <scope>NUCLEOTIDE SEQUENCE [LARGE SCALE GENOMIC DNA]</scope>
</reference>
<dbReference type="Pfam" id="PF07714">
    <property type="entry name" value="PK_Tyr_Ser-Thr"/>
    <property type="match status" value="1"/>
</dbReference>
<keyword evidence="2" id="KW-0067">ATP-binding</keyword>
<dbReference type="GO" id="GO:0038180">
    <property type="term" value="P:nerve growth factor signaling pathway"/>
    <property type="evidence" value="ECO:0007669"/>
    <property type="project" value="TreeGrafter"/>
</dbReference>
<dbReference type="Gene3D" id="1.10.510.10">
    <property type="entry name" value="Transferase(Phosphotransferase) domain 1"/>
    <property type="match status" value="1"/>
</dbReference>
<proteinExistence type="predicted"/>
<dbReference type="GO" id="GO:0030424">
    <property type="term" value="C:axon"/>
    <property type="evidence" value="ECO:0007669"/>
    <property type="project" value="TreeGrafter"/>
</dbReference>
<evidence type="ECO:0000256" key="1">
    <source>
        <dbReference type="ARBA" id="ARBA00022741"/>
    </source>
</evidence>
<keyword evidence="1" id="KW-0547">Nucleotide-binding</keyword>
<feature type="domain" description="Serine-threonine/tyrosine-protein kinase catalytic" evidence="3">
    <location>
        <begin position="30"/>
        <end position="87"/>
    </location>
</feature>
<dbReference type="GO" id="GO:0043235">
    <property type="term" value="C:receptor complex"/>
    <property type="evidence" value="ECO:0007669"/>
    <property type="project" value="TreeGrafter"/>
</dbReference>
<dbReference type="GO" id="GO:0007169">
    <property type="term" value="P:cell surface receptor protein tyrosine kinase signaling pathway"/>
    <property type="evidence" value="ECO:0007669"/>
    <property type="project" value="TreeGrafter"/>
</dbReference>
<dbReference type="Proteomes" id="UP000010556">
    <property type="component" value="Unassembled WGS sequence"/>
</dbReference>
<gene>
    <name evidence="4" type="ORF">MDA_GLEAN10021775</name>
</gene>
<evidence type="ECO:0000259" key="3">
    <source>
        <dbReference type="Pfam" id="PF07714"/>
    </source>
</evidence>
<dbReference type="GO" id="GO:0005030">
    <property type="term" value="F:neurotrophin receptor activity"/>
    <property type="evidence" value="ECO:0007669"/>
    <property type="project" value="TreeGrafter"/>
</dbReference>
<dbReference type="EMBL" id="KB101591">
    <property type="protein sequence ID" value="ELK36516.1"/>
    <property type="molecule type" value="Genomic_DNA"/>
</dbReference>
<dbReference type="SUPFAM" id="SSF56112">
    <property type="entry name" value="Protein kinase-like (PK-like)"/>
    <property type="match status" value="1"/>
</dbReference>
<evidence type="ECO:0000313" key="4">
    <source>
        <dbReference type="EMBL" id="ELK36516.1"/>
    </source>
</evidence>
<dbReference type="GO" id="GO:0005524">
    <property type="term" value="F:ATP binding"/>
    <property type="evidence" value="ECO:0007669"/>
    <property type="project" value="UniProtKB-KW"/>
</dbReference>
<keyword evidence="5" id="KW-1185">Reference proteome</keyword>
<dbReference type="GO" id="GO:0051897">
    <property type="term" value="P:positive regulation of phosphatidylinositol 3-kinase/protein kinase B signal transduction"/>
    <property type="evidence" value="ECO:0007669"/>
    <property type="project" value="TreeGrafter"/>
</dbReference>
<protein>
    <submittedName>
        <fullName evidence="4">High affinity nerve growth factor receptor</fullName>
    </submittedName>
</protein>
<dbReference type="InterPro" id="IPR001245">
    <property type="entry name" value="Ser-Thr/Tyr_kinase_cat_dom"/>
</dbReference>
<name>L5MDS8_MYODS</name>
<dbReference type="GO" id="GO:0004714">
    <property type="term" value="F:transmembrane receptor protein tyrosine kinase activity"/>
    <property type="evidence" value="ECO:0007669"/>
    <property type="project" value="TreeGrafter"/>
</dbReference>
<dbReference type="eggNOG" id="KOG1026">
    <property type="taxonomic scope" value="Eukaryota"/>
</dbReference>
<dbReference type="PANTHER" id="PTHR24416:SF370">
    <property type="entry name" value="HIGH AFFINITY NERVE GROWTH FACTOR RECEPTOR"/>
    <property type="match status" value="1"/>
</dbReference>
<dbReference type="InterPro" id="IPR011009">
    <property type="entry name" value="Kinase-like_dom_sf"/>
</dbReference>
<organism evidence="4 5">
    <name type="scientific">Myotis davidii</name>
    <name type="common">David's myotis</name>
    <dbReference type="NCBI Taxonomy" id="225400"/>
    <lineage>
        <taxon>Eukaryota</taxon>
        <taxon>Metazoa</taxon>
        <taxon>Chordata</taxon>
        <taxon>Craniata</taxon>
        <taxon>Vertebrata</taxon>
        <taxon>Euteleostomi</taxon>
        <taxon>Mammalia</taxon>
        <taxon>Eutheria</taxon>
        <taxon>Laurasiatheria</taxon>
        <taxon>Chiroptera</taxon>
        <taxon>Yangochiroptera</taxon>
        <taxon>Vespertilionidae</taxon>
        <taxon>Myotis</taxon>
    </lineage>
</organism>
<dbReference type="GO" id="GO:0005886">
    <property type="term" value="C:plasma membrane"/>
    <property type="evidence" value="ECO:0007669"/>
    <property type="project" value="TreeGrafter"/>
</dbReference>